<keyword evidence="1" id="KW-0031">Aminopeptidase</keyword>
<dbReference type="STRING" id="858640.A3K86_00685"/>
<proteinExistence type="predicted"/>
<dbReference type="EMBL" id="LVHF01000010">
    <property type="protein sequence ID" value="OAN19183.1"/>
    <property type="molecule type" value="Genomic_DNA"/>
</dbReference>
<dbReference type="Proteomes" id="UP000078503">
    <property type="component" value="Unassembled WGS sequence"/>
</dbReference>
<dbReference type="OrthoDB" id="6389032at2"/>
<evidence type="ECO:0000313" key="2">
    <source>
        <dbReference type="Proteomes" id="UP000078503"/>
    </source>
</evidence>
<dbReference type="GO" id="GO:0004177">
    <property type="term" value="F:aminopeptidase activity"/>
    <property type="evidence" value="ECO:0007669"/>
    <property type="project" value="UniProtKB-KW"/>
</dbReference>
<evidence type="ECO:0000313" key="1">
    <source>
        <dbReference type="EMBL" id="OAN19183.1"/>
    </source>
</evidence>
<sequence>MAISSSPFFAVRRLDLASGHLMLIGPDFDFDSFAAMAEALLLQIDATVVEKELNADLHVWLIDFEGCQLLLKGEHYSGAVWIEAMSTRDNETLAFIASLLPQDDSQVC</sequence>
<protein>
    <submittedName>
        <fullName evidence="1">Aminopeptidase</fullName>
    </submittedName>
</protein>
<dbReference type="Pfam" id="PF12305">
    <property type="entry name" value="DUF3630"/>
    <property type="match status" value="1"/>
</dbReference>
<accession>A0A178KRE0</accession>
<comment type="caution">
    <text evidence="1">The sequence shown here is derived from an EMBL/GenBank/DDBJ whole genome shotgun (WGS) entry which is preliminary data.</text>
</comment>
<reference evidence="1 2" key="1">
    <citation type="submission" date="2016-03" db="EMBL/GenBank/DDBJ databases">
        <title>Photobacterium proteolyticum sp. nov. a protease producing bacterium isolated from ocean sediments of Laizhou Bay.</title>
        <authorList>
            <person name="Li Y."/>
        </authorList>
    </citation>
    <scope>NUCLEOTIDE SEQUENCE [LARGE SCALE GENOMIC DNA]</scope>
    <source>
        <strain evidence="1 2">R-40508</strain>
    </source>
</reference>
<keyword evidence="2" id="KW-1185">Reference proteome</keyword>
<dbReference type="InterPro" id="IPR022080">
    <property type="entry name" value="DUF3630"/>
</dbReference>
<organism evidence="1 2">
    <name type="scientific">Photobacterium jeanii</name>
    <dbReference type="NCBI Taxonomy" id="858640"/>
    <lineage>
        <taxon>Bacteria</taxon>
        <taxon>Pseudomonadati</taxon>
        <taxon>Pseudomonadota</taxon>
        <taxon>Gammaproteobacteria</taxon>
        <taxon>Vibrionales</taxon>
        <taxon>Vibrionaceae</taxon>
        <taxon>Photobacterium</taxon>
    </lineage>
</organism>
<dbReference type="RefSeq" id="WP_068326155.1">
    <property type="nucleotide sequence ID" value="NZ_LVHF01000010.1"/>
</dbReference>
<keyword evidence="1" id="KW-0378">Hydrolase</keyword>
<dbReference type="AlphaFoldDB" id="A0A178KRE0"/>
<keyword evidence="1" id="KW-0645">Protease</keyword>
<name>A0A178KRE0_9GAMM</name>
<gene>
    <name evidence="1" type="ORF">A3K86_00685</name>
</gene>